<sequence>MLKRLYTEYEKVGNTRYAGGGSRSDDTTDDASYPSTDDGSFV</sequence>
<dbReference type="STRING" id="1193518.BN13_20052"/>
<organism evidence="2 3">
    <name type="scientific">Nostocoides jenkinsii Ben 74</name>
    <dbReference type="NCBI Taxonomy" id="1193518"/>
    <lineage>
        <taxon>Bacteria</taxon>
        <taxon>Bacillati</taxon>
        <taxon>Actinomycetota</taxon>
        <taxon>Actinomycetes</taxon>
        <taxon>Micrococcales</taxon>
        <taxon>Intrasporangiaceae</taxon>
        <taxon>Nostocoides</taxon>
    </lineage>
</organism>
<comment type="caution">
    <text evidence="2">The sequence shown here is derived from an EMBL/GenBank/DDBJ whole genome shotgun (WGS) entry which is preliminary data.</text>
</comment>
<feature type="compositionally biased region" description="Polar residues" evidence="1">
    <location>
        <begin position="33"/>
        <end position="42"/>
    </location>
</feature>
<dbReference type="EMBL" id="CAJC01000112">
    <property type="protein sequence ID" value="CCI52730.1"/>
    <property type="molecule type" value="Genomic_DNA"/>
</dbReference>
<feature type="region of interest" description="Disordered" evidence="1">
    <location>
        <begin position="13"/>
        <end position="42"/>
    </location>
</feature>
<dbReference type="Proteomes" id="UP000035720">
    <property type="component" value="Unassembled WGS sequence"/>
</dbReference>
<keyword evidence="3" id="KW-1185">Reference proteome</keyword>
<evidence type="ECO:0000256" key="1">
    <source>
        <dbReference type="SAM" id="MobiDB-lite"/>
    </source>
</evidence>
<dbReference type="AlphaFoldDB" id="A0A077MA61"/>
<protein>
    <submittedName>
        <fullName evidence="2">Uncharacterized protein</fullName>
    </submittedName>
</protein>
<evidence type="ECO:0000313" key="2">
    <source>
        <dbReference type="EMBL" id="CCI52730.1"/>
    </source>
</evidence>
<reference evidence="2 3" key="1">
    <citation type="journal article" date="2013" name="ISME J.">
        <title>A metabolic model for members of the genus Tetrasphaera involved in enhanced biological phosphorus removal.</title>
        <authorList>
            <person name="Kristiansen R."/>
            <person name="Nguyen H.T.T."/>
            <person name="Saunders A.M."/>
            <person name="Nielsen J.L."/>
            <person name="Wimmer R."/>
            <person name="Le V.Q."/>
            <person name="McIlroy S.J."/>
            <person name="Petrovski S."/>
            <person name="Seviour R.J."/>
            <person name="Calteau A."/>
            <person name="Nielsen K.L."/>
            <person name="Nielsen P.H."/>
        </authorList>
    </citation>
    <scope>NUCLEOTIDE SEQUENCE [LARGE SCALE GENOMIC DNA]</scope>
    <source>
        <strain evidence="2 3">Ben 74</strain>
    </source>
</reference>
<name>A0A077MA61_9MICO</name>
<accession>A0A077MA61</accession>
<proteinExistence type="predicted"/>
<evidence type="ECO:0000313" key="3">
    <source>
        <dbReference type="Proteomes" id="UP000035720"/>
    </source>
</evidence>
<gene>
    <name evidence="2" type="ORF">BN13_20052</name>
</gene>